<sequence>MSTALFGSTATAEAFYDFKVKDADGKTVDLSKYKGKVVLIVNVASQCGFTPQYKELAALYDKYSSQGFVILGFPCNQFGGQEPGSDAQVKKFAQDRGAKFPIMSKVDVNGSGADPLFGFLKAKQGGLLTQDIKWNFTKFLVDRQGNVIKRYGSSTTPLSIEEDIKSLL</sequence>
<accession>A0ABR2YBL0</accession>
<comment type="similarity">
    <text evidence="1 4">Belongs to the glutathione peroxidase family.</text>
</comment>
<dbReference type="EMBL" id="JALJOT010000017">
    <property type="protein sequence ID" value="KAK9901647.1"/>
    <property type="molecule type" value="Genomic_DNA"/>
</dbReference>
<evidence type="ECO:0000256" key="1">
    <source>
        <dbReference type="ARBA" id="ARBA00006926"/>
    </source>
</evidence>
<reference evidence="6 7" key="1">
    <citation type="journal article" date="2024" name="Nat. Commun.">
        <title>Phylogenomics reveals the evolutionary origins of lichenization in chlorophyte algae.</title>
        <authorList>
            <person name="Puginier C."/>
            <person name="Libourel C."/>
            <person name="Otte J."/>
            <person name="Skaloud P."/>
            <person name="Haon M."/>
            <person name="Grisel S."/>
            <person name="Petersen M."/>
            <person name="Berrin J.G."/>
            <person name="Delaux P.M."/>
            <person name="Dal Grande F."/>
            <person name="Keller J."/>
        </authorList>
    </citation>
    <scope>NUCLEOTIDE SEQUENCE [LARGE SCALE GENOMIC DNA]</scope>
    <source>
        <strain evidence="6 7">SAG 216-7</strain>
    </source>
</reference>
<dbReference type="InterPro" id="IPR029759">
    <property type="entry name" value="GPX_AS"/>
</dbReference>
<dbReference type="PANTHER" id="PTHR11592:SF78">
    <property type="entry name" value="GLUTATHIONE PEROXIDASE"/>
    <property type="match status" value="1"/>
</dbReference>
<comment type="caution">
    <text evidence="6">The sequence shown here is derived from an EMBL/GenBank/DDBJ whole genome shotgun (WGS) entry which is preliminary data.</text>
</comment>
<dbReference type="PROSITE" id="PS00763">
    <property type="entry name" value="GLUTATHIONE_PEROXID_2"/>
    <property type="match status" value="1"/>
</dbReference>
<dbReference type="CDD" id="cd00340">
    <property type="entry name" value="GSH_Peroxidase"/>
    <property type="match status" value="1"/>
</dbReference>
<name>A0ABR2YBL0_9CHLO</name>
<feature type="domain" description="Thioredoxin" evidence="5">
    <location>
        <begin position="9"/>
        <end position="168"/>
    </location>
</feature>
<dbReference type="InterPro" id="IPR000889">
    <property type="entry name" value="Glutathione_peroxidase"/>
</dbReference>
<keyword evidence="2 4" id="KW-0575">Peroxidase</keyword>
<evidence type="ECO:0000256" key="3">
    <source>
        <dbReference type="ARBA" id="ARBA00023002"/>
    </source>
</evidence>
<evidence type="ECO:0000256" key="2">
    <source>
        <dbReference type="ARBA" id="ARBA00022559"/>
    </source>
</evidence>
<evidence type="ECO:0000259" key="5">
    <source>
        <dbReference type="PROSITE" id="PS51352"/>
    </source>
</evidence>
<keyword evidence="7" id="KW-1185">Reference proteome</keyword>
<dbReference type="SUPFAM" id="SSF52833">
    <property type="entry name" value="Thioredoxin-like"/>
    <property type="match status" value="1"/>
</dbReference>
<dbReference type="PIRSF" id="PIRSF000303">
    <property type="entry name" value="Glutathion_perox"/>
    <property type="match status" value="1"/>
</dbReference>
<dbReference type="PROSITE" id="PS00460">
    <property type="entry name" value="GLUTATHIONE_PEROXID_1"/>
    <property type="match status" value="1"/>
</dbReference>
<dbReference type="InterPro" id="IPR029760">
    <property type="entry name" value="GPX_CS"/>
</dbReference>
<dbReference type="PROSITE" id="PS51355">
    <property type="entry name" value="GLUTATHIONE_PEROXID_3"/>
    <property type="match status" value="1"/>
</dbReference>
<evidence type="ECO:0000256" key="4">
    <source>
        <dbReference type="RuleBase" id="RU000499"/>
    </source>
</evidence>
<organism evidence="6 7">
    <name type="scientific">Coccomyxa subellipsoidea</name>
    <dbReference type="NCBI Taxonomy" id="248742"/>
    <lineage>
        <taxon>Eukaryota</taxon>
        <taxon>Viridiplantae</taxon>
        <taxon>Chlorophyta</taxon>
        <taxon>core chlorophytes</taxon>
        <taxon>Trebouxiophyceae</taxon>
        <taxon>Trebouxiophyceae incertae sedis</taxon>
        <taxon>Coccomyxaceae</taxon>
        <taxon>Coccomyxa</taxon>
    </lineage>
</organism>
<evidence type="ECO:0000313" key="6">
    <source>
        <dbReference type="EMBL" id="KAK9901647.1"/>
    </source>
</evidence>
<dbReference type="PANTHER" id="PTHR11592">
    <property type="entry name" value="GLUTATHIONE PEROXIDASE"/>
    <property type="match status" value="1"/>
</dbReference>
<proteinExistence type="inferred from homology"/>
<evidence type="ECO:0000313" key="7">
    <source>
        <dbReference type="Proteomes" id="UP001491310"/>
    </source>
</evidence>
<gene>
    <name evidence="6" type="ORF">WJX75_006544</name>
</gene>
<dbReference type="InterPro" id="IPR013766">
    <property type="entry name" value="Thioredoxin_domain"/>
</dbReference>
<dbReference type="PRINTS" id="PR01011">
    <property type="entry name" value="GLUTPROXDASE"/>
</dbReference>
<dbReference type="Proteomes" id="UP001491310">
    <property type="component" value="Unassembled WGS sequence"/>
</dbReference>
<protein>
    <recommendedName>
        <fullName evidence="4">Glutathione peroxidase</fullName>
    </recommendedName>
</protein>
<dbReference type="PROSITE" id="PS51352">
    <property type="entry name" value="THIOREDOXIN_2"/>
    <property type="match status" value="1"/>
</dbReference>
<dbReference type="InterPro" id="IPR036249">
    <property type="entry name" value="Thioredoxin-like_sf"/>
</dbReference>
<keyword evidence="3 4" id="KW-0560">Oxidoreductase</keyword>
<dbReference type="Pfam" id="PF00255">
    <property type="entry name" value="GSHPx"/>
    <property type="match status" value="1"/>
</dbReference>
<dbReference type="Gene3D" id="3.40.30.10">
    <property type="entry name" value="Glutaredoxin"/>
    <property type="match status" value="1"/>
</dbReference>